<dbReference type="RefSeq" id="WP_155932645.1">
    <property type="nucleotide sequence ID" value="NZ_WODC01000002.1"/>
</dbReference>
<sequence>MTTLYTKDDWLAAQIHKDAYRILPSSGLTTSRLSALPSDLSFCYAKVAADETLSVAGLVGSGFRFINAQASLTKDTTEFAGHSADNVRQTRSEDRDAVWNIAYQSFIFDRFHLDQELNQFADRLNASWAVNYYAGNRGTDMLVWEENGKVAGFILLIIQNDLFSIDLIAVDRQFARQGIAYHLVAAAEAKYSHCTRYEVVTQLENNPALQLYSRLGYTVNSIDFILHRHGR</sequence>
<organism evidence="2 3">
    <name type="scientific">Pseudodesulfovibrio alkaliphilus</name>
    <dbReference type="NCBI Taxonomy" id="2661613"/>
    <lineage>
        <taxon>Bacteria</taxon>
        <taxon>Pseudomonadati</taxon>
        <taxon>Thermodesulfobacteriota</taxon>
        <taxon>Desulfovibrionia</taxon>
        <taxon>Desulfovibrionales</taxon>
        <taxon>Desulfovibrionaceae</taxon>
    </lineage>
</organism>
<feature type="domain" description="N-acetyltransferase" evidence="1">
    <location>
        <begin position="85"/>
        <end position="231"/>
    </location>
</feature>
<evidence type="ECO:0000313" key="3">
    <source>
        <dbReference type="Proteomes" id="UP000461162"/>
    </source>
</evidence>
<dbReference type="GO" id="GO:0016747">
    <property type="term" value="F:acyltransferase activity, transferring groups other than amino-acyl groups"/>
    <property type="evidence" value="ECO:0007669"/>
    <property type="project" value="InterPro"/>
</dbReference>
<comment type="caution">
    <text evidence="2">The sequence shown here is derived from an EMBL/GenBank/DDBJ whole genome shotgun (WGS) entry which is preliminary data.</text>
</comment>
<keyword evidence="2" id="KW-0808">Transferase</keyword>
<accession>A0A7K1KLM2</accession>
<name>A0A7K1KLM2_9BACT</name>
<dbReference type="AlphaFoldDB" id="A0A7K1KLM2"/>
<evidence type="ECO:0000313" key="2">
    <source>
        <dbReference type="EMBL" id="MUM76965.1"/>
    </source>
</evidence>
<dbReference type="InterPro" id="IPR016181">
    <property type="entry name" value="Acyl_CoA_acyltransferase"/>
</dbReference>
<reference evidence="2 3" key="1">
    <citation type="submission" date="2019-11" db="EMBL/GenBank/DDBJ databases">
        <title>Pseudodesulfovibrio alkaliphilus, sp. nov., an alkaliphilic sulfate-reducing bacteria from mud volcano of Taman peninsula, Russia.</title>
        <authorList>
            <person name="Frolova A."/>
            <person name="Merkel A.Y."/>
            <person name="Slobodkin A.I."/>
        </authorList>
    </citation>
    <scope>NUCLEOTIDE SEQUENCE [LARGE SCALE GENOMIC DNA]</scope>
    <source>
        <strain evidence="2 3">F-1</strain>
    </source>
</reference>
<dbReference type="Gene3D" id="3.40.630.30">
    <property type="match status" value="1"/>
</dbReference>
<dbReference type="InterPro" id="IPR000182">
    <property type="entry name" value="GNAT_dom"/>
</dbReference>
<evidence type="ECO:0000259" key="1">
    <source>
        <dbReference type="PROSITE" id="PS51186"/>
    </source>
</evidence>
<dbReference type="Pfam" id="PF00583">
    <property type="entry name" value="Acetyltransf_1"/>
    <property type="match status" value="1"/>
</dbReference>
<proteinExistence type="predicted"/>
<dbReference type="CDD" id="cd04301">
    <property type="entry name" value="NAT_SF"/>
    <property type="match status" value="1"/>
</dbReference>
<keyword evidence="3" id="KW-1185">Reference proteome</keyword>
<dbReference type="Proteomes" id="UP000461162">
    <property type="component" value="Unassembled WGS sequence"/>
</dbReference>
<protein>
    <submittedName>
        <fullName evidence="2">GNAT family N-acetyltransferase</fullName>
    </submittedName>
</protein>
<gene>
    <name evidence="2" type="ORF">GKC30_04880</name>
</gene>
<dbReference type="SUPFAM" id="SSF55729">
    <property type="entry name" value="Acyl-CoA N-acyltransferases (Nat)"/>
    <property type="match status" value="1"/>
</dbReference>
<dbReference type="PROSITE" id="PS51186">
    <property type="entry name" value="GNAT"/>
    <property type="match status" value="1"/>
</dbReference>
<dbReference type="EMBL" id="WODC01000002">
    <property type="protein sequence ID" value="MUM76965.1"/>
    <property type="molecule type" value="Genomic_DNA"/>
</dbReference>